<comment type="caution">
    <text evidence="1">The sequence shown here is derived from an EMBL/GenBank/DDBJ whole genome shotgun (WGS) entry which is preliminary data.</text>
</comment>
<organism evidence="1 2">
    <name type="scientific">Coniosporium uncinatum</name>
    <dbReference type="NCBI Taxonomy" id="93489"/>
    <lineage>
        <taxon>Eukaryota</taxon>
        <taxon>Fungi</taxon>
        <taxon>Dikarya</taxon>
        <taxon>Ascomycota</taxon>
        <taxon>Pezizomycotina</taxon>
        <taxon>Dothideomycetes</taxon>
        <taxon>Dothideomycetes incertae sedis</taxon>
        <taxon>Coniosporium</taxon>
    </lineage>
</organism>
<name>A0ACC3CTX7_9PEZI</name>
<proteinExistence type="predicted"/>
<dbReference type="Proteomes" id="UP001186974">
    <property type="component" value="Unassembled WGS sequence"/>
</dbReference>
<dbReference type="EMBL" id="JAWDJW010011801">
    <property type="protein sequence ID" value="KAK3044544.1"/>
    <property type="molecule type" value="Genomic_DNA"/>
</dbReference>
<gene>
    <name evidence="1" type="ORF">LTS18_000986</name>
</gene>
<reference evidence="1" key="1">
    <citation type="submission" date="2024-09" db="EMBL/GenBank/DDBJ databases">
        <title>Black Yeasts Isolated from many extreme environments.</title>
        <authorList>
            <person name="Coleine C."/>
            <person name="Stajich J.E."/>
            <person name="Selbmann L."/>
        </authorList>
    </citation>
    <scope>NUCLEOTIDE SEQUENCE</scope>
    <source>
        <strain evidence="1">CCFEE 5737</strain>
    </source>
</reference>
<keyword evidence="2" id="KW-1185">Reference proteome</keyword>
<sequence>MQSGVNAFHQTIGKWENTELYQLGWTLVNDFLNDAFTTQTNAAQRALRLERFKPLTENGEIDQHRRQALEDLMNNRFRQRFNQRLEDRFAELGKPLNAQEQVNVRQELGPDPYQREVEVMAKIRAYYCIASIRFIDNICASVQGELFENVKTGLWEQLIDGLGVSAADPKAHENCVALLAEDAARERKRVMCQKEKVALEKAQECLDKLVQRG</sequence>
<evidence type="ECO:0000313" key="1">
    <source>
        <dbReference type="EMBL" id="KAK3044544.1"/>
    </source>
</evidence>
<accession>A0ACC3CTX7</accession>
<evidence type="ECO:0000313" key="2">
    <source>
        <dbReference type="Proteomes" id="UP001186974"/>
    </source>
</evidence>
<protein>
    <submittedName>
        <fullName evidence="1">Uncharacterized protein</fullName>
    </submittedName>
</protein>